<dbReference type="Proteomes" id="UP000291084">
    <property type="component" value="Chromosome 8"/>
</dbReference>
<dbReference type="AlphaFoldDB" id="A0A0S3SUA2"/>
<name>A0A0S3SUA2_PHAAN</name>
<sequence length="97" mass="11513">MFWHEFLLVCLLVLMRKSCVSYLQSFFLVLILSLLLQYFLVELGFRFLNCLSGIRVMFQWSGILWLHFVCVLLKFPYCHGYSFAHVVLSNLLLDVRT</sequence>
<accession>A0A0S3SUA2</accession>
<organism evidence="2 3">
    <name type="scientific">Vigna angularis var. angularis</name>
    <dbReference type="NCBI Taxonomy" id="157739"/>
    <lineage>
        <taxon>Eukaryota</taxon>
        <taxon>Viridiplantae</taxon>
        <taxon>Streptophyta</taxon>
        <taxon>Embryophyta</taxon>
        <taxon>Tracheophyta</taxon>
        <taxon>Spermatophyta</taxon>
        <taxon>Magnoliopsida</taxon>
        <taxon>eudicotyledons</taxon>
        <taxon>Gunneridae</taxon>
        <taxon>Pentapetalae</taxon>
        <taxon>rosids</taxon>
        <taxon>fabids</taxon>
        <taxon>Fabales</taxon>
        <taxon>Fabaceae</taxon>
        <taxon>Papilionoideae</taxon>
        <taxon>50 kb inversion clade</taxon>
        <taxon>NPAAA clade</taxon>
        <taxon>indigoferoid/millettioid clade</taxon>
        <taxon>Phaseoleae</taxon>
        <taxon>Vigna</taxon>
    </lineage>
</organism>
<keyword evidence="1" id="KW-0472">Membrane</keyword>
<evidence type="ECO:0000313" key="2">
    <source>
        <dbReference type="EMBL" id="BAT96457.1"/>
    </source>
</evidence>
<keyword evidence="1" id="KW-1133">Transmembrane helix</keyword>
<evidence type="ECO:0000313" key="3">
    <source>
        <dbReference type="Proteomes" id="UP000291084"/>
    </source>
</evidence>
<protein>
    <submittedName>
        <fullName evidence="2">Uncharacterized protein</fullName>
    </submittedName>
</protein>
<reference evidence="2 3" key="1">
    <citation type="journal article" date="2015" name="Sci. Rep.">
        <title>The power of single molecule real-time sequencing technology in the de novo assembly of a eukaryotic genome.</title>
        <authorList>
            <person name="Sakai H."/>
            <person name="Naito K."/>
            <person name="Ogiso-Tanaka E."/>
            <person name="Takahashi Y."/>
            <person name="Iseki K."/>
            <person name="Muto C."/>
            <person name="Satou K."/>
            <person name="Teruya K."/>
            <person name="Shiroma A."/>
            <person name="Shimoji M."/>
            <person name="Hirano T."/>
            <person name="Itoh T."/>
            <person name="Kaga A."/>
            <person name="Tomooka N."/>
        </authorList>
    </citation>
    <scope>NUCLEOTIDE SEQUENCE [LARGE SCALE GENOMIC DNA]</scope>
    <source>
        <strain evidence="3">cv. Shumari</strain>
    </source>
</reference>
<keyword evidence="1" id="KW-0812">Transmembrane</keyword>
<dbReference type="EMBL" id="AP015041">
    <property type="protein sequence ID" value="BAT96457.1"/>
    <property type="molecule type" value="Genomic_DNA"/>
</dbReference>
<feature type="transmembrane region" description="Helical" evidence="1">
    <location>
        <begin position="57"/>
        <end position="77"/>
    </location>
</feature>
<evidence type="ECO:0000256" key="1">
    <source>
        <dbReference type="SAM" id="Phobius"/>
    </source>
</evidence>
<proteinExistence type="predicted"/>
<keyword evidence="3" id="KW-1185">Reference proteome</keyword>
<feature type="transmembrane region" description="Helical" evidence="1">
    <location>
        <begin position="26"/>
        <end position="45"/>
    </location>
</feature>
<gene>
    <name evidence="2" type="primary">Vigan.08G340300</name>
    <name evidence="2" type="ORF">VIGAN_08340300</name>
</gene>